<feature type="transmembrane region" description="Helical" evidence="6">
    <location>
        <begin position="191"/>
        <end position="211"/>
    </location>
</feature>
<feature type="transmembrane region" description="Helical" evidence="6">
    <location>
        <begin position="163"/>
        <end position="185"/>
    </location>
</feature>
<feature type="transmembrane region" description="Helical" evidence="6">
    <location>
        <begin position="57"/>
        <end position="76"/>
    </location>
</feature>
<dbReference type="KEGG" id="stim:H1B31_07030"/>
<keyword evidence="3 6" id="KW-0812">Transmembrane</keyword>
<evidence type="ECO:0000256" key="3">
    <source>
        <dbReference type="ARBA" id="ARBA00022692"/>
    </source>
</evidence>
<dbReference type="AlphaFoldDB" id="A0A7G7VHQ3"/>
<evidence type="ECO:0000256" key="1">
    <source>
        <dbReference type="ARBA" id="ARBA00004141"/>
    </source>
</evidence>
<sequence length="218" mass="23018">MRVSNFEAARRVAYKELLDGIRHRAGYVTMGMFALTVIAFMSMSLAGGLTDARLTAALLWIVIFFAATLQGERLFAEEAAAGTLLFLRIYVPAQAVLFGKMAAHLITLVVLAAIVVPLALVLMDAPFVLDAVFVGSLFLGLWGMAAADTLLAAVAANASVRGGLVPILLLPSMLPILLPAIALTAGEGESILLGGMMIYDMALTVGASMLFDSLWIES</sequence>
<evidence type="ECO:0000256" key="4">
    <source>
        <dbReference type="ARBA" id="ARBA00022989"/>
    </source>
</evidence>
<feature type="transmembrane region" description="Helical" evidence="6">
    <location>
        <begin position="132"/>
        <end position="156"/>
    </location>
</feature>
<comment type="subcellular location">
    <subcellularLocation>
        <location evidence="1">Membrane</location>
        <topology evidence="1">Multi-pass membrane protein</topology>
    </subcellularLocation>
</comment>
<gene>
    <name evidence="7" type="ORF">H1B31_07030</name>
</gene>
<evidence type="ECO:0000313" key="8">
    <source>
        <dbReference type="Proteomes" id="UP000515480"/>
    </source>
</evidence>
<evidence type="ECO:0000313" key="7">
    <source>
        <dbReference type="EMBL" id="QNH53646.1"/>
    </source>
</evidence>
<feature type="transmembrane region" description="Helical" evidence="6">
    <location>
        <begin position="25"/>
        <end position="45"/>
    </location>
</feature>
<dbReference type="RefSeq" id="WP_185979812.1">
    <property type="nucleotide sequence ID" value="NZ_CP060204.1"/>
</dbReference>
<keyword evidence="5 6" id="KW-0472">Membrane</keyword>
<reference evidence="7 8" key="1">
    <citation type="submission" date="2020-07" db="EMBL/GenBank/DDBJ databases">
        <title>Complete genome and description of Selenomonas timonensis sp. nov., a new bacterium isolated from a gingivitis subject.</title>
        <authorList>
            <person name="Antezack A."/>
        </authorList>
    </citation>
    <scope>NUCLEOTIDE SEQUENCE [LARGE SCALE GENOMIC DNA]</scope>
    <source>
        <strain evidence="7 8">Marseille-Q3039</strain>
    </source>
</reference>
<evidence type="ECO:0000256" key="5">
    <source>
        <dbReference type="ARBA" id="ARBA00023136"/>
    </source>
</evidence>
<dbReference type="GO" id="GO:0017004">
    <property type="term" value="P:cytochrome complex assembly"/>
    <property type="evidence" value="ECO:0007669"/>
    <property type="project" value="InterPro"/>
</dbReference>
<proteinExistence type="inferred from homology"/>
<dbReference type="GO" id="GO:0015232">
    <property type="term" value="F:heme transmembrane transporter activity"/>
    <property type="evidence" value="ECO:0007669"/>
    <property type="project" value="InterPro"/>
</dbReference>
<evidence type="ECO:0000256" key="6">
    <source>
        <dbReference type="SAM" id="Phobius"/>
    </source>
</evidence>
<protein>
    <submittedName>
        <fullName evidence="7">Heme exporter protein CcmB</fullName>
    </submittedName>
</protein>
<dbReference type="Proteomes" id="UP000515480">
    <property type="component" value="Chromosome"/>
</dbReference>
<feature type="transmembrane region" description="Helical" evidence="6">
    <location>
        <begin position="97"/>
        <end position="120"/>
    </location>
</feature>
<dbReference type="InterPro" id="IPR003544">
    <property type="entry name" value="Cyt_c_biogenesis_CcmB"/>
</dbReference>
<comment type="similarity">
    <text evidence="2">Belongs to the CcmB/CycW/HelB family.</text>
</comment>
<dbReference type="Pfam" id="PF03379">
    <property type="entry name" value="CcmB"/>
    <property type="match status" value="1"/>
</dbReference>
<name>A0A7G7VHQ3_9FIRM</name>
<dbReference type="EMBL" id="CP060204">
    <property type="protein sequence ID" value="QNH53646.1"/>
    <property type="molecule type" value="Genomic_DNA"/>
</dbReference>
<organism evidence="7 8">
    <name type="scientific">Selenomonas timonae</name>
    <dbReference type="NCBI Taxonomy" id="2754044"/>
    <lineage>
        <taxon>Bacteria</taxon>
        <taxon>Bacillati</taxon>
        <taxon>Bacillota</taxon>
        <taxon>Negativicutes</taxon>
        <taxon>Selenomonadales</taxon>
        <taxon>Selenomonadaceae</taxon>
        <taxon>Selenomonas</taxon>
    </lineage>
</organism>
<evidence type="ECO:0000256" key="2">
    <source>
        <dbReference type="ARBA" id="ARBA00010544"/>
    </source>
</evidence>
<dbReference type="GO" id="GO:0016020">
    <property type="term" value="C:membrane"/>
    <property type="evidence" value="ECO:0007669"/>
    <property type="project" value="UniProtKB-SubCell"/>
</dbReference>
<keyword evidence="8" id="KW-1185">Reference proteome</keyword>
<keyword evidence="4 6" id="KW-1133">Transmembrane helix</keyword>
<accession>A0A7G7VHQ3</accession>